<proteinExistence type="predicted"/>
<geneLocation type="plasmid" evidence="2">
    <name>pAM22</name>
</geneLocation>
<evidence type="ECO:0000256" key="1">
    <source>
        <dbReference type="SAM" id="MobiDB-lite"/>
    </source>
</evidence>
<accession>Q8GLV4</accession>
<reference evidence="2" key="1">
    <citation type="submission" date="2002-06" db="EMBL/GenBank/DDBJ databases">
        <title>Sequencing of an endogenous plasmid (pAM22) from Xanthomonas campestris pv. glycines strain AM2.</title>
        <authorList>
            <person name="Gautam S."/>
            <person name="Misra H.S."/>
            <person name="Khairnar N.P."/>
            <person name="Mukhopadhyay R."/>
            <person name="Mahajan S.K."/>
            <person name="Sharma A."/>
        </authorList>
    </citation>
    <scope>NUCLEOTIDE SEQUENCE</scope>
    <source>
        <strain evidence="2">AM2</strain>
        <plasmid evidence="2">pAM22</plasmid>
    </source>
</reference>
<feature type="region of interest" description="Disordered" evidence="1">
    <location>
        <begin position="1"/>
        <end position="34"/>
    </location>
</feature>
<evidence type="ECO:0000313" key="2">
    <source>
        <dbReference type="EMBL" id="AAN12268.1"/>
    </source>
</evidence>
<organism evidence="2">
    <name type="scientific">Xanthomonas campestris pv. glycines</name>
    <dbReference type="NCBI Taxonomy" id="473421"/>
    <lineage>
        <taxon>Bacteria</taxon>
        <taxon>Pseudomonadati</taxon>
        <taxon>Pseudomonadota</taxon>
        <taxon>Gammaproteobacteria</taxon>
        <taxon>Lysobacterales</taxon>
        <taxon>Lysobacteraceae</taxon>
        <taxon>Xanthomonas</taxon>
    </lineage>
</organism>
<sequence length="68" mass="7609">MPARRTSIPHQPSRIRGTTAQYFPGDEDSTTGGQSEIQGNFGWFFLWHAKKGCLLQDRPPPPTCLHNA</sequence>
<keyword evidence="2" id="KW-0614">Plasmid</keyword>
<dbReference type="EMBL" id="AY125331">
    <property type="protein sequence ID" value="AAN12268.1"/>
    <property type="molecule type" value="Genomic_DNA"/>
</dbReference>
<protein>
    <submittedName>
        <fullName evidence="2">Uncharacterized protein</fullName>
    </submittedName>
</protein>
<dbReference type="AlphaFoldDB" id="Q8GLV4"/>
<name>Q8GLV4_XANCG</name>